<evidence type="ECO:0000259" key="6">
    <source>
        <dbReference type="PROSITE" id="PS50048"/>
    </source>
</evidence>
<feature type="compositionally biased region" description="Polar residues" evidence="5">
    <location>
        <begin position="490"/>
        <end position="505"/>
    </location>
</feature>
<dbReference type="PROSITE" id="PS00028">
    <property type="entry name" value="ZINC_FINGER_C2H2_1"/>
    <property type="match status" value="1"/>
</dbReference>
<dbReference type="InterPro" id="IPR013087">
    <property type="entry name" value="Znf_C2H2_type"/>
</dbReference>
<organism evidence="7 8">
    <name type="scientific">Zymoseptoria tritici ST99CH_1E4</name>
    <dbReference type="NCBI Taxonomy" id="1276532"/>
    <lineage>
        <taxon>Eukaryota</taxon>
        <taxon>Fungi</taxon>
        <taxon>Dikarya</taxon>
        <taxon>Ascomycota</taxon>
        <taxon>Pezizomycotina</taxon>
        <taxon>Dothideomycetes</taxon>
        <taxon>Dothideomycetidae</taxon>
        <taxon>Mycosphaerellales</taxon>
        <taxon>Mycosphaerellaceae</taxon>
        <taxon>Zymoseptoria</taxon>
    </lineage>
</organism>
<feature type="region of interest" description="Disordered" evidence="5">
    <location>
        <begin position="382"/>
        <end position="406"/>
    </location>
</feature>
<dbReference type="GO" id="GO:0008270">
    <property type="term" value="F:zinc ion binding"/>
    <property type="evidence" value="ECO:0007669"/>
    <property type="project" value="UniProtKB-KW"/>
</dbReference>
<dbReference type="Pfam" id="PF00628">
    <property type="entry name" value="PHD"/>
    <property type="match status" value="1"/>
</dbReference>
<keyword evidence="2" id="KW-0863">Zinc-finger</keyword>
<dbReference type="InterPro" id="IPR019787">
    <property type="entry name" value="Znf_PHD-finger"/>
</dbReference>
<feature type="compositionally biased region" description="Polar residues" evidence="5">
    <location>
        <begin position="200"/>
        <end position="217"/>
    </location>
</feature>
<feature type="region of interest" description="Disordered" evidence="5">
    <location>
        <begin position="187"/>
        <end position="226"/>
    </location>
</feature>
<gene>
    <name evidence="7" type="ORF">ZT1E4_G5536</name>
</gene>
<sequence length="722" mass="82100">MKKLLMFSDDFGLRDSSELTGAVLAYLKEMLNILEKVEDEPAHNELGEDLSKEYDEQGDEEGDEELFEVHARQPPAQQALEELDDIISGLMRISMALRNPARNDQVRHADTALAKLFQPRDIEHVRMKYPNLPQSLAQRLGKSISQHRQYFTYRREHNEKLTHGIDDPEPDDDGTRQSTVATTLFKPGIQPESFHEDSDNGSIGTATSYAPSESSDTLLRPPPRPAEAMNELPFECNICYHIVTAPNERLWRQHVYEDLPPYTCMHEDCQSIVQQFSRRNEWRRHTLDHYRYWVCPYGCEESFTSAEDHCRHLSIAHHEDVNEVMLRRISKSCARNDASQSAQCPFCSEEKLNRKLWFKHVGHHLEQLALFALPTRLFTADSGEENEGDVGSANGNSEDNIHGSAADTVPGNELGLRCICGYDHDDGYSIECHLCKRWQHVACYYPNYESVPLPEDESHFCVNCVPRSMDVTSARARQQRGTSHEDRPAQNWTSPLQNNHGSPTKVTEEHDLERQARPCVLCRQREVICDNLRPCSLCRRLGKGCYVLSSSEDEPPIARTSMPLKIEKYQELQLDDQEEDLERRDRLAEVAIHDELDHDGVQPGNLRETKHRESASNVSEQSYNASGPRDTPSRGGVKISSGGTVLHVYGQANIERRQDKDGGTLFVIGSSGKSYHGGEGSETRSEGHRGRSRSRRRVMIEEDSFDEENYSKGQNGRDAKTI</sequence>
<dbReference type="SMART" id="SM00355">
    <property type="entry name" value="ZnF_C2H2"/>
    <property type="match status" value="3"/>
</dbReference>
<dbReference type="PANTHER" id="PTHR35391:SF7">
    <property type="entry name" value="C2H2-TYPE DOMAIN-CONTAINING PROTEIN"/>
    <property type="match status" value="1"/>
</dbReference>
<dbReference type="GO" id="GO:0000981">
    <property type="term" value="F:DNA-binding transcription factor activity, RNA polymerase II-specific"/>
    <property type="evidence" value="ECO:0007669"/>
    <property type="project" value="InterPro"/>
</dbReference>
<dbReference type="InterPro" id="IPR001138">
    <property type="entry name" value="Zn2Cys6_DnaBD"/>
</dbReference>
<dbReference type="EMBL" id="LT854256">
    <property type="protein sequence ID" value="SMR51317.1"/>
    <property type="molecule type" value="Genomic_DNA"/>
</dbReference>
<dbReference type="InterPro" id="IPR058925">
    <property type="entry name" value="zf-C2H2_AcuF"/>
</dbReference>
<evidence type="ECO:0000313" key="8">
    <source>
        <dbReference type="Proteomes" id="UP000245764"/>
    </source>
</evidence>
<dbReference type="InterPro" id="IPR013083">
    <property type="entry name" value="Znf_RING/FYVE/PHD"/>
</dbReference>
<dbReference type="Proteomes" id="UP000245764">
    <property type="component" value="Chromosome 4"/>
</dbReference>
<dbReference type="SUPFAM" id="SSF57701">
    <property type="entry name" value="Zn2/Cys6 DNA-binding domain"/>
    <property type="match status" value="1"/>
</dbReference>
<keyword evidence="4" id="KW-0539">Nucleus</keyword>
<dbReference type="PANTHER" id="PTHR35391">
    <property type="entry name" value="C2H2-TYPE DOMAIN-CONTAINING PROTEIN-RELATED"/>
    <property type="match status" value="1"/>
</dbReference>
<keyword evidence="3" id="KW-0862">Zinc</keyword>
<evidence type="ECO:0000256" key="1">
    <source>
        <dbReference type="ARBA" id="ARBA00022723"/>
    </source>
</evidence>
<dbReference type="InterPro" id="IPR036864">
    <property type="entry name" value="Zn2-C6_fun-type_DNA-bd_sf"/>
</dbReference>
<proteinExistence type="predicted"/>
<feature type="region of interest" description="Disordered" evidence="5">
    <location>
        <begin position="592"/>
        <end position="641"/>
    </location>
</feature>
<evidence type="ECO:0000313" key="7">
    <source>
        <dbReference type="EMBL" id="SMR51317.1"/>
    </source>
</evidence>
<dbReference type="AlphaFoldDB" id="A0A2H1GCM6"/>
<evidence type="ECO:0000256" key="4">
    <source>
        <dbReference type="ARBA" id="ARBA00023242"/>
    </source>
</evidence>
<dbReference type="SUPFAM" id="SSF57903">
    <property type="entry name" value="FYVE/PHD zinc finger"/>
    <property type="match status" value="1"/>
</dbReference>
<feature type="compositionally biased region" description="Basic and acidic residues" evidence="5">
    <location>
        <begin position="679"/>
        <end position="689"/>
    </location>
</feature>
<dbReference type="Pfam" id="PF00172">
    <property type="entry name" value="Zn_clus"/>
    <property type="match status" value="1"/>
</dbReference>
<dbReference type="SMART" id="SM00249">
    <property type="entry name" value="PHD"/>
    <property type="match status" value="1"/>
</dbReference>
<feature type="compositionally biased region" description="Polar residues" evidence="5">
    <location>
        <begin position="615"/>
        <end position="625"/>
    </location>
</feature>
<accession>A0A2H1GCM6</accession>
<name>A0A2H1GCM6_ZYMTR</name>
<feature type="region of interest" description="Disordered" evidence="5">
    <location>
        <begin position="476"/>
        <end position="510"/>
    </location>
</feature>
<protein>
    <recommendedName>
        <fullName evidence="6">Zn(2)-C6 fungal-type domain-containing protein</fullName>
    </recommendedName>
</protein>
<dbReference type="Pfam" id="PF26082">
    <property type="entry name" value="zf-C2H2_AcuF"/>
    <property type="match status" value="1"/>
</dbReference>
<feature type="domain" description="Zn(2)-C6 fungal-type" evidence="6">
    <location>
        <begin position="518"/>
        <end position="547"/>
    </location>
</feature>
<dbReference type="Gene3D" id="4.10.240.10">
    <property type="entry name" value="Zn(2)-C6 fungal-type DNA-binding domain"/>
    <property type="match status" value="1"/>
</dbReference>
<dbReference type="PROSITE" id="PS50048">
    <property type="entry name" value="ZN2_CY6_FUNGAL_2"/>
    <property type="match status" value="1"/>
</dbReference>
<keyword evidence="1" id="KW-0479">Metal-binding</keyword>
<dbReference type="InterPro" id="IPR001965">
    <property type="entry name" value="Znf_PHD"/>
</dbReference>
<dbReference type="Gene3D" id="3.30.40.10">
    <property type="entry name" value="Zinc/RING finger domain, C3HC4 (zinc finger)"/>
    <property type="match status" value="1"/>
</dbReference>
<reference evidence="8" key="1">
    <citation type="submission" date="2017-05" db="EMBL/GenBank/DDBJ databases">
        <authorList>
            <person name="Song R."/>
            <person name="Chenine A.L."/>
            <person name="Ruprecht R.M."/>
        </authorList>
    </citation>
    <scope>NUCLEOTIDE SEQUENCE [LARGE SCALE GENOMIC DNA]</scope>
</reference>
<feature type="region of interest" description="Disordered" evidence="5">
    <location>
        <begin position="653"/>
        <end position="722"/>
    </location>
</feature>
<evidence type="ECO:0000256" key="5">
    <source>
        <dbReference type="SAM" id="MobiDB-lite"/>
    </source>
</evidence>
<dbReference type="InterPro" id="IPR011011">
    <property type="entry name" value="Znf_FYVE_PHD"/>
</dbReference>
<evidence type="ECO:0000256" key="3">
    <source>
        <dbReference type="ARBA" id="ARBA00022833"/>
    </source>
</evidence>
<evidence type="ECO:0000256" key="2">
    <source>
        <dbReference type="ARBA" id="ARBA00022771"/>
    </source>
</evidence>